<feature type="transmembrane region" description="Helical" evidence="1">
    <location>
        <begin position="211"/>
        <end position="233"/>
    </location>
</feature>
<dbReference type="GO" id="GO:0015833">
    <property type="term" value="P:peptide transport"/>
    <property type="evidence" value="ECO:0007669"/>
    <property type="project" value="InterPro"/>
</dbReference>
<dbReference type="Proteomes" id="UP000248795">
    <property type="component" value="Unassembled WGS sequence"/>
</dbReference>
<feature type="transmembrane region" description="Helical" evidence="1">
    <location>
        <begin position="140"/>
        <end position="164"/>
    </location>
</feature>
<keyword evidence="3" id="KW-1185">Reference proteome</keyword>
<proteinExistence type="predicted"/>
<dbReference type="GO" id="GO:1904680">
    <property type="term" value="F:peptide transmembrane transporter activity"/>
    <property type="evidence" value="ECO:0007669"/>
    <property type="project" value="InterPro"/>
</dbReference>
<evidence type="ECO:0000313" key="3">
    <source>
        <dbReference type="Proteomes" id="UP000248795"/>
    </source>
</evidence>
<dbReference type="AlphaFoldDB" id="A0A2W2AUV6"/>
<dbReference type="NCBIfam" id="NF008306">
    <property type="entry name" value="PRK11098.1"/>
    <property type="match status" value="1"/>
</dbReference>
<feature type="transmembrane region" description="Helical" evidence="1">
    <location>
        <begin position="245"/>
        <end position="269"/>
    </location>
</feature>
<organism evidence="2 3">
    <name type="scientific">Aestuariivirga litoralis</name>
    <dbReference type="NCBI Taxonomy" id="2650924"/>
    <lineage>
        <taxon>Bacteria</taxon>
        <taxon>Pseudomonadati</taxon>
        <taxon>Pseudomonadota</taxon>
        <taxon>Alphaproteobacteria</taxon>
        <taxon>Hyphomicrobiales</taxon>
        <taxon>Aestuariivirgaceae</taxon>
        <taxon>Aestuariivirga</taxon>
    </lineage>
</organism>
<comment type="caution">
    <text evidence="2">The sequence shown here is derived from an EMBL/GenBank/DDBJ whole genome shotgun (WGS) entry which is preliminary data.</text>
</comment>
<feature type="transmembrane region" description="Helical" evidence="1">
    <location>
        <begin position="12"/>
        <end position="30"/>
    </location>
</feature>
<accession>A0A2W2AUV6</accession>
<feature type="transmembrane region" description="Helical" evidence="1">
    <location>
        <begin position="315"/>
        <end position="332"/>
    </location>
</feature>
<reference evidence="3" key="1">
    <citation type="submission" date="2018-06" db="EMBL/GenBank/DDBJ databases">
        <title>Aestuariibacter litoralis strain KCTC 52945T.</title>
        <authorList>
            <person name="Li X."/>
            <person name="Salam N."/>
            <person name="Li J.-L."/>
            <person name="Chen Y.-M."/>
            <person name="Yang Z.-W."/>
            <person name="Zhang L.-Y."/>
            <person name="Han M.-X."/>
            <person name="Xiao M."/>
            <person name="Li W.-J."/>
        </authorList>
    </citation>
    <scope>NUCLEOTIDE SEQUENCE [LARGE SCALE GENOMIC DNA]</scope>
    <source>
        <strain evidence="3">KCTC 52945</strain>
    </source>
</reference>
<keyword evidence="1" id="KW-1133">Transmembrane helix</keyword>
<dbReference type="EMBL" id="QKVK01000006">
    <property type="protein sequence ID" value="PZF76400.1"/>
    <property type="molecule type" value="Genomic_DNA"/>
</dbReference>
<keyword evidence="1" id="KW-0472">Membrane</keyword>
<evidence type="ECO:0000313" key="2">
    <source>
        <dbReference type="EMBL" id="PZF76400.1"/>
    </source>
</evidence>
<evidence type="ECO:0000256" key="1">
    <source>
        <dbReference type="SAM" id="Phobius"/>
    </source>
</evidence>
<dbReference type="Pfam" id="PF05992">
    <property type="entry name" value="SbmA_BacA"/>
    <property type="match status" value="1"/>
</dbReference>
<protein>
    <submittedName>
        <fullName evidence="2">Peptide antibiotic transporter SbmA</fullName>
    </submittedName>
</protein>
<sequence length="418" mass="47355">MFVSFFPSPRLFFSSAILWSLVAVLIWFFLARDAGGLIGLPNPPADAPPILGVTRFVSPPFLWFYLFFGSAVALFATVWRVLDPHPYFRWSVLGSALIIFVLYFMVEVSVTINDWYGSYFDLIQKALDPSTKGTVPAADLYVGLAEITSVLLLYIIVAVLNAFFTSHYVFRWRTAMNDHYAENWSLLRGIEGAAQRVQEDTMRFARTFEDLGTSLVSAIMTLIAFLPILAALSSKIPAIPILGSMPYSLVIVSLVWSLFGTGILAIVGIKLPGLEFRNQRVEAAYRKELVYGEDDPARATPRTLRELFDAVRQNYFRLYFNYLYFNVVRYAYLQADLMLPFFVLIPSIAAGAITFGIFQQVRASFGEVRDAMQYLVKSWPDIVEFMSIYKRLRAFEAALHGETLPDIDRKFIEDGQLV</sequence>
<name>A0A2W2AUV6_9HYPH</name>
<feature type="transmembrane region" description="Helical" evidence="1">
    <location>
        <begin position="338"/>
        <end position="358"/>
    </location>
</feature>
<dbReference type="RefSeq" id="WP_111199236.1">
    <property type="nucleotide sequence ID" value="NZ_QKVK01000006.1"/>
</dbReference>
<keyword evidence="1" id="KW-0812">Transmembrane</keyword>
<gene>
    <name evidence="2" type="ORF">DK847_14585</name>
</gene>
<dbReference type="GO" id="GO:0016020">
    <property type="term" value="C:membrane"/>
    <property type="evidence" value="ECO:0007669"/>
    <property type="project" value="InterPro"/>
</dbReference>
<dbReference type="InterPro" id="IPR009248">
    <property type="entry name" value="SbmA_BacA"/>
</dbReference>
<feature type="transmembrane region" description="Helical" evidence="1">
    <location>
        <begin position="62"/>
        <end position="82"/>
    </location>
</feature>
<feature type="transmembrane region" description="Helical" evidence="1">
    <location>
        <begin position="87"/>
        <end position="106"/>
    </location>
</feature>